<feature type="compositionally biased region" description="Pro residues" evidence="20">
    <location>
        <begin position="35"/>
        <end position="48"/>
    </location>
</feature>
<feature type="domain" description="P-type" evidence="23">
    <location>
        <begin position="75"/>
        <end position="113"/>
    </location>
</feature>
<evidence type="ECO:0000256" key="1">
    <source>
        <dbReference type="ARBA" id="ARBA00004251"/>
    </source>
</evidence>
<evidence type="ECO:0000313" key="24">
    <source>
        <dbReference type="Ensembl" id="ENSNMLP00000037707.1"/>
    </source>
</evidence>
<keyword evidence="21" id="KW-0732">Signal</keyword>
<dbReference type="Proteomes" id="UP000694523">
    <property type="component" value="Unplaced"/>
</dbReference>
<dbReference type="InterPro" id="IPR044913">
    <property type="entry name" value="P_trefoil_dom_sf"/>
</dbReference>
<keyword evidence="11" id="KW-0675">Receptor</keyword>
<dbReference type="SMART" id="SM00241">
    <property type="entry name" value="ZP"/>
    <property type="match status" value="1"/>
</dbReference>
<feature type="region of interest" description="Disordered" evidence="20">
    <location>
        <begin position="25"/>
        <end position="75"/>
    </location>
</feature>
<evidence type="ECO:0000256" key="15">
    <source>
        <dbReference type="ARBA" id="ARBA00037545"/>
    </source>
</evidence>
<keyword evidence="9" id="KW-0472">Membrane</keyword>
<evidence type="ECO:0000256" key="4">
    <source>
        <dbReference type="ARBA" id="ARBA00022525"/>
    </source>
</evidence>
<dbReference type="GO" id="GO:0032190">
    <property type="term" value="F:acrosin binding"/>
    <property type="evidence" value="ECO:0007669"/>
    <property type="project" value="TreeGrafter"/>
</dbReference>
<dbReference type="GO" id="GO:0005886">
    <property type="term" value="C:plasma membrane"/>
    <property type="evidence" value="ECO:0007669"/>
    <property type="project" value="UniProtKB-SubCell"/>
</dbReference>
<keyword evidence="8" id="KW-1133">Transmembrane helix</keyword>
<dbReference type="SUPFAM" id="SSF57492">
    <property type="entry name" value="Trefoil"/>
    <property type="match status" value="1"/>
</dbReference>
<dbReference type="Pfam" id="PF00100">
    <property type="entry name" value="Zona_pellucida"/>
    <property type="match status" value="1"/>
</dbReference>
<dbReference type="AlphaFoldDB" id="A0A8C6UKI5"/>
<dbReference type="InterPro" id="IPR042235">
    <property type="entry name" value="ZP-C_dom"/>
</dbReference>
<feature type="signal peptide" evidence="21">
    <location>
        <begin position="1"/>
        <end position="22"/>
    </location>
</feature>
<comment type="similarity">
    <text evidence="2">Belongs to the ZP domain family. ZPB subfamily.</text>
</comment>
<evidence type="ECO:0000256" key="14">
    <source>
        <dbReference type="ARBA" id="ARBA00024183"/>
    </source>
</evidence>
<keyword evidence="5" id="KW-0272">Extracellular matrix</keyword>
<organism evidence="24 25">
    <name type="scientific">Neogobius melanostomus</name>
    <name type="common">round goby</name>
    <dbReference type="NCBI Taxonomy" id="47308"/>
    <lineage>
        <taxon>Eukaryota</taxon>
        <taxon>Metazoa</taxon>
        <taxon>Chordata</taxon>
        <taxon>Craniata</taxon>
        <taxon>Vertebrata</taxon>
        <taxon>Euteleostomi</taxon>
        <taxon>Actinopterygii</taxon>
        <taxon>Neopterygii</taxon>
        <taxon>Teleostei</taxon>
        <taxon>Neoteleostei</taxon>
        <taxon>Acanthomorphata</taxon>
        <taxon>Gobiaria</taxon>
        <taxon>Gobiiformes</taxon>
        <taxon>Gobioidei</taxon>
        <taxon>Gobiidae</taxon>
        <taxon>Benthophilinae</taxon>
        <taxon>Neogobiini</taxon>
        <taxon>Neogobius</taxon>
    </lineage>
</organism>
<evidence type="ECO:0000256" key="3">
    <source>
        <dbReference type="ARBA" id="ARBA00022475"/>
    </source>
</evidence>
<evidence type="ECO:0000256" key="18">
    <source>
        <dbReference type="ARBA" id="ARBA00042573"/>
    </source>
</evidence>
<name>A0A8C6UKI5_9GOBI</name>
<keyword evidence="7" id="KW-0812">Transmembrane</keyword>
<evidence type="ECO:0000256" key="7">
    <source>
        <dbReference type="ARBA" id="ARBA00022692"/>
    </source>
</evidence>
<evidence type="ECO:0000256" key="20">
    <source>
        <dbReference type="SAM" id="MobiDB-lite"/>
    </source>
</evidence>
<reference evidence="24" key="2">
    <citation type="submission" date="2025-09" db="UniProtKB">
        <authorList>
            <consortium name="Ensembl"/>
        </authorList>
    </citation>
    <scope>IDENTIFICATION</scope>
</reference>
<evidence type="ECO:0000256" key="12">
    <source>
        <dbReference type="ARBA" id="ARBA00023180"/>
    </source>
</evidence>
<dbReference type="PROSITE" id="PS51448">
    <property type="entry name" value="P_TREFOIL_2"/>
    <property type="match status" value="1"/>
</dbReference>
<evidence type="ECO:0000256" key="13">
    <source>
        <dbReference type="ARBA" id="ARBA00023279"/>
    </source>
</evidence>
<dbReference type="PROSITE" id="PS00025">
    <property type="entry name" value="P_TREFOIL_1"/>
    <property type="match status" value="1"/>
</dbReference>
<feature type="disulfide bond" evidence="19">
    <location>
        <begin position="77"/>
        <end position="103"/>
    </location>
</feature>
<keyword evidence="3" id="KW-1003">Cell membrane</keyword>
<sequence>MAFKLFSLCLLAVVLLGSLGQAQHFKPMDRQGPQKPQPPQPPQPPQNPQNPQNPQYPQTPQRPQRPNTPQQPVFPTCEVPQQHKIQCGPPGITASKCQEINCCFDGQMCYYGKAVTLQCTKDGQFIVVIARDATLPNIDLDSIDFLGTDQNCEPVATTSAFAIYQFPVTGCGTTMTETDLNVITYENRMSCSYEVAVGPYGAITRDSQFDLVVQCRYTGSSVQALVIDVRVLDTYVLPVAAPGRLRVELRLGNGICTAKGCIEADVAYNSYYMEGEYPVTKVLRDPVYVEVRMLERTDPNLVLTLGRCWATASPNPLSLPQWDLLVDGCPYRDDRYQTNLVRVVGSPVLEFPTHYRRFIFKMFTFVASGSSNPTKKVLEDPILTPIREMLYVHCNTAVCRPSSMDNCEPRCFRRKRDVAASVKSSSRGESITVTSPGIIFTMSKDEQ</sequence>
<dbReference type="PANTHER" id="PTHR23343">
    <property type="entry name" value="ZONA PELLUCIDA SPERM-BINDING PROTEIN"/>
    <property type="match status" value="1"/>
</dbReference>
<evidence type="ECO:0000256" key="16">
    <source>
        <dbReference type="ARBA" id="ARBA00040238"/>
    </source>
</evidence>
<accession>A0A8C6UKI5</accession>
<evidence type="ECO:0000256" key="10">
    <source>
        <dbReference type="ARBA" id="ARBA00023157"/>
    </source>
</evidence>
<evidence type="ECO:0000256" key="2">
    <source>
        <dbReference type="ARBA" id="ARBA00010863"/>
    </source>
</evidence>
<keyword evidence="12" id="KW-0325">Glycoprotein</keyword>
<evidence type="ECO:0000259" key="23">
    <source>
        <dbReference type="PROSITE" id="PS51448"/>
    </source>
</evidence>
<dbReference type="Gene3D" id="2.60.40.3210">
    <property type="entry name" value="Zona pellucida, ZP-N domain"/>
    <property type="match status" value="1"/>
</dbReference>
<dbReference type="CDD" id="cd00111">
    <property type="entry name" value="Trefoil"/>
    <property type="match status" value="1"/>
</dbReference>
<dbReference type="InterPro" id="IPR000519">
    <property type="entry name" value="P_trefoil_dom"/>
</dbReference>
<dbReference type="Gene3D" id="2.60.40.4100">
    <property type="entry name" value="Zona pellucida, ZP-C domain"/>
    <property type="match status" value="1"/>
</dbReference>
<evidence type="ECO:0000256" key="9">
    <source>
        <dbReference type="ARBA" id="ARBA00023136"/>
    </source>
</evidence>
<evidence type="ECO:0000256" key="21">
    <source>
        <dbReference type="SAM" id="SignalP"/>
    </source>
</evidence>
<dbReference type="InterPro" id="IPR001507">
    <property type="entry name" value="ZP_dom"/>
</dbReference>
<dbReference type="Pfam" id="PF00088">
    <property type="entry name" value="Trefoil"/>
    <property type="match status" value="1"/>
</dbReference>
<evidence type="ECO:0000256" key="5">
    <source>
        <dbReference type="ARBA" id="ARBA00022530"/>
    </source>
</evidence>
<dbReference type="PANTHER" id="PTHR23343:SF31">
    <property type="entry name" value="ZONA PELLUCIDA SPERM-BINDING PROTEIN 4"/>
    <property type="match status" value="1"/>
</dbReference>
<dbReference type="GO" id="GO:0007339">
    <property type="term" value="P:binding of sperm to zona pellucida"/>
    <property type="evidence" value="ECO:0007669"/>
    <property type="project" value="TreeGrafter"/>
</dbReference>
<dbReference type="InterPro" id="IPR055356">
    <property type="entry name" value="ZP-N"/>
</dbReference>
<keyword evidence="10 19" id="KW-1015">Disulfide bond</keyword>
<dbReference type="GO" id="GO:0060468">
    <property type="term" value="P:prevention of polyspermy"/>
    <property type="evidence" value="ECO:0007669"/>
    <property type="project" value="TreeGrafter"/>
</dbReference>
<feature type="domain" description="ZP" evidence="22">
    <location>
        <begin position="118"/>
        <end position="414"/>
    </location>
</feature>
<dbReference type="GO" id="GO:0035804">
    <property type="term" value="F:structural constituent of egg coat"/>
    <property type="evidence" value="ECO:0007669"/>
    <property type="project" value="TreeGrafter"/>
</dbReference>
<keyword evidence="13" id="KW-0278">Fertilization</keyword>
<dbReference type="GO" id="GO:0035805">
    <property type="term" value="C:egg coat"/>
    <property type="evidence" value="ECO:0007669"/>
    <property type="project" value="UniProtKB-SubCell"/>
</dbReference>
<reference evidence="24" key="1">
    <citation type="submission" date="2025-08" db="UniProtKB">
        <authorList>
            <consortium name="Ensembl"/>
        </authorList>
    </citation>
    <scope>IDENTIFICATION</scope>
</reference>
<evidence type="ECO:0000256" key="8">
    <source>
        <dbReference type="ARBA" id="ARBA00022989"/>
    </source>
</evidence>
<evidence type="ECO:0000256" key="6">
    <source>
        <dbReference type="ARBA" id="ARBA00022685"/>
    </source>
</evidence>
<dbReference type="InterPro" id="IPR017957">
    <property type="entry name" value="P_trefoil_CS"/>
</dbReference>
<evidence type="ECO:0000256" key="19">
    <source>
        <dbReference type="PROSITE-ProRule" id="PRU00779"/>
    </source>
</evidence>
<comment type="caution">
    <text evidence="19">Lacks conserved residue(s) required for the propagation of feature annotation.</text>
</comment>
<feature type="chain" id="PRO_5034844616" description="Zona pellucida sperm-binding protein 4" evidence="21">
    <location>
        <begin position="23"/>
        <end position="447"/>
    </location>
</feature>
<dbReference type="Gene3D" id="4.10.110.10">
    <property type="entry name" value="Spasmolytic Protein, domain 1"/>
    <property type="match status" value="1"/>
</dbReference>
<dbReference type="Ensembl" id="ENSNMLT00000041994.1">
    <property type="protein sequence ID" value="ENSNMLP00000037707.1"/>
    <property type="gene ID" value="ENSNMLG00000023334.1"/>
</dbReference>
<dbReference type="PROSITE" id="PS51034">
    <property type="entry name" value="ZP_2"/>
    <property type="match status" value="1"/>
</dbReference>
<comment type="subcellular location">
    <subcellularLocation>
        <location evidence="1">Cell membrane</location>
        <topology evidence="1">Single-pass type I membrane protein</topology>
    </subcellularLocation>
    <subcellularLocation>
        <location evidence="14">Zona pellucida</location>
    </subcellularLocation>
</comment>
<dbReference type="SMART" id="SM00018">
    <property type="entry name" value="PD"/>
    <property type="match status" value="1"/>
</dbReference>
<feature type="disulfide bond" evidence="19">
    <location>
        <begin position="87"/>
        <end position="102"/>
    </location>
</feature>
<keyword evidence="25" id="KW-1185">Reference proteome</keyword>
<dbReference type="InterPro" id="IPR055355">
    <property type="entry name" value="ZP-C"/>
</dbReference>
<protein>
    <recommendedName>
        <fullName evidence="16">Zona pellucida sperm-binding protein 4</fullName>
    </recommendedName>
    <alternativeName>
        <fullName evidence="18">Zona pellucida glycoprotein 4</fullName>
    </alternativeName>
    <alternativeName>
        <fullName evidence="17">Zona pellucida protein B</fullName>
    </alternativeName>
</protein>
<evidence type="ECO:0000259" key="22">
    <source>
        <dbReference type="PROSITE" id="PS51034"/>
    </source>
</evidence>
<evidence type="ECO:0000256" key="17">
    <source>
        <dbReference type="ARBA" id="ARBA00042273"/>
    </source>
</evidence>
<comment type="function">
    <text evidence="15">Component of the zona pellucida, an extracellular matrix surrounding oocytes which mediates sperm binding, induction of the acrosome reaction and prevents post-fertilization polyspermy. The zona pellucida is composed of 3 to 4 glycoproteins, ZP1, ZP2, ZP3, and ZP4. ZP4 may act as a sperm receptor.</text>
</comment>
<evidence type="ECO:0000313" key="25">
    <source>
        <dbReference type="Proteomes" id="UP000694523"/>
    </source>
</evidence>
<dbReference type="Pfam" id="PF23344">
    <property type="entry name" value="ZP-N"/>
    <property type="match status" value="1"/>
</dbReference>
<proteinExistence type="inferred from homology"/>
<dbReference type="InterPro" id="IPR051148">
    <property type="entry name" value="Zona_Pellucida_Domain_gp"/>
</dbReference>
<feature type="compositionally biased region" description="Low complexity" evidence="20">
    <location>
        <begin position="49"/>
        <end position="71"/>
    </location>
</feature>
<evidence type="ECO:0000256" key="11">
    <source>
        <dbReference type="ARBA" id="ARBA00023170"/>
    </source>
</evidence>
<keyword evidence="6" id="KW-0165">Cleavage on pair of basic residues</keyword>
<keyword evidence="4" id="KW-0964">Secreted</keyword>